<reference evidence="1" key="1">
    <citation type="submission" date="2016-02" db="EMBL/GenBank/DDBJ databases">
        <title>Draft Genome Sequence of Sporotomaculum syntrophicum Strain FB, a Syntrophic Benzoate Degrader.</title>
        <authorList>
            <person name="Nobu M.K."/>
            <person name="Narihiro T."/>
            <person name="Qiu Y.-L."/>
            <person name="Ohashi A."/>
            <person name="Liu W.-T."/>
            <person name="Yuji S."/>
        </authorList>
    </citation>
    <scope>NUCLEOTIDE SEQUENCE</scope>
    <source>
        <strain evidence="1">FB</strain>
    </source>
</reference>
<evidence type="ECO:0000313" key="1">
    <source>
        <dbReference type="EMBL" id="KAF1084039.1"/>
    </source>
</evidence>
<comment type="caution">
    <text evidence="1">The sequence shown here is derived from an EMBL/GenBank/DDBJ whole genome shotgun (WGS) entry which is preliminary data.</text>
</comment>
<keyword evidence="2" id="KW-1185">Reference proteome</keyword>
<sequence>MNAVPVLESNYSYTRAQAIEDGEQVEAGNMAKEAGFKYPVYFTRAVWQEYIVAPEGLEGQDTAERLWDTLCALRTSIKQASGVTPLYFMVPYQLPSETRLRGYEAIKYAKKHNLTLCKYNDPIVSARAGLTLEEADTIDKYLIYVDREPAEKPQFETKEIQLVAVAGPNDINDPRPALTVMLVGKD</sequence>
<protein>
    <submittedName>
        <fullName evidence="1">Uncharacterized protein</fullName>
    </submittedName>
</protein>
<dbReference type="EMBL" id="LSRS01000008">
    <property type="protein sequence ID" value="KAF1084039.1"/>
    <property type="molecule type" value="Genomic_DNA"/>
</dbReference>
<name>A0A9D2WMK3_9FIRM</name>
<gene>
    <name evidence="1" type="ORF">SPSYN_02951</name>
</gene>
<evidence type="ECO:0000313" key="2">
    <source>
        <dbReference type="Proteomes" id="UP000798488"/>
    </source>
</evidence>
<dbReference type="AlphaFoldDB" id="A0A9D2WMK3"/>
<organism evidence="1 2">
    <name type="scientific">Sporotomaculum syntrophicum</name>
    <dbReference type="NCBI Taxonomy" id="182264"/>
    <lineage>
        <taxon>Bacteria</taxon>
        <taxon>Bacillati</taxon>
        <taxon>Bacillota</taxon>
        <taxon>Clostridia</taxon>
        <taxon>Eubacteriales</taxon>
        <taxon>Desulfallaceae</taxon>
        <taxon>Sporotomaculum</taxon>
    </lineage>
</organism>
<dbReference type="Proteomes" id="UP000798488">
    <property type="component" value="Unassembled WGS sequence"/>
</dbReference>
<dbReference type="RefSeq" id="WP_202623852.1">
    <property type="nucleotide sequence ID" value="NZ_LSRS01000008.1"/>
</dbReference>
<accession>A0A9D2WMK3</accession>
<proteinExistence type="predicted"/>